<accession>A0A3M6YHF4</accession>
<evidence type="ECO:0000313" key="3">
    <source>
        <dbReference type="Proteomes" id="UP000282582"/>
    </source>
</evidence>
<name>A0A3M6YHF4_HORWE</name>
<protein>
    <submittedName>
        <fullName evidence="2">Uncharacterized protein</fullName>
    </submittedName>
</protein>
<feature type="compositionally biased region" description="Low complexity" evidence="1">
    <location>
        <begin position="259"/>
        <end position="273"/>
    </location>
</feature>
<dbReference type="Proteomes" id="UP000282582">
    <property type="component" value="Unassembled WGS sequence"/>
</dbReference>
<proteinExistence type="predicted"/>
<evidence type="ECO:0000256" key="1">
    <source>
        <dbReference type="SAM" id="MobiDB-lite"/>
    </source>
</evidence>
<feature type="compositionally biased region" description="Gly residues" evidence="1">
    <location>
        <begin position="227"/>
        <end position="236"/>
    </location>
</feature>
<gene>
    <name evidence="2" type="ORF">D0868_07941</name>
</gene>
<evidence type="ECO:0000313" key="2">
    <source>
        <dbReference type="EMBL" id="RMY02496.1"/>
    </source>
</evidence>
<organism evidence="2 3">
    <name type="scientific">Hortaea werneckii</name>
    <name type="common">Black yeast</name>
    <name type="synonym">Cladosporium werneckii</name>
    <dbReference type="NCBI Taxonomy" id="91943"/>
    <lineage>
        <taxon>Eukaryota</taxon>
        <taxon>Fungi</taxon>
        <taxon>Dikarya</taxon>
        <taxon>Ascomycota</taxon>
        <taxon>Pezizomycotina</taxon>
        <taxon>Dothideomycetes</taxon>
        <taxon>Dothideomycetidae</taxon>
        <taxon>Mycosphaerellales</taxon>
        <taxon>Teratosphaeriaceae</taxon>
        <taxon>Hortaea</taxon>
    </lineage>
</organism>
<comment type="caution">
    <text evidence="2">The sequence shown here is derived from an EMBL/GenBank/DDBJ whole genome shotgun (WGS) entry which is preliminary data.</text>
</comment>
<sequence>MVNDHSDPDRLFVYSSPFRSQPSNQTWEAFNPVFQQPRPSRTGADSEPLTGRSWDLPVKFPFVETGCLVSRSAKDAITQRHCNESCLRKGKTAQTNGACVNWGYHYDYCTFYDPVNSQSVPSCVCYDPYSSEHPWRYYSALLGCTQCDEDGLGEKDLAFYQQWAAVCNVFKAAGNDAAETAMSYGQAEPIVSAFSASLLPELQSHEGDGGVQVQFPVVVNSTTTTVGGDGSDGAGGQSTKTSVAAESPAATSSLVTPMATTSASAQSSSTSDAGEGEDQSSSEDESSESNGDESNTSHANSVSWTSKLLAVRGWAGLALLLIFT</sequence>
<feature type="compositionally biased region" description="Polar residues" evidence="1">
    <location>
        <begin position="237"/>
        <end position="255"/>
    </location>
</feature>
<feature type="compositionally biased region" description="Acidic residues" evidence="1">
    <location>
        <begin position="274"/>
        <end position="291"/>
    </location>
</feature>
<dbReference type="AlphaFoldDB" id="A0A3M6YHF4"/>
<dbReference type="EMBL" id="QWIK01000678">
    <property type="protein sequence ID" value="RMY02496.1"/>
    <property type="molecule type" value="Genomic_DNA"/>
</dbReference>
<feature type="region of interest" description="Disordered" evidence="1">
    <location>
        <begin position="224"/>
        <end position="302"/>
    </location>
</feature>
<reference evidence="2 3" key="1">
    <citation type="journal article" date="2018" name="BMC Genomics">
        <title>Genomic evidence for intraspecific hybridization in a clonal and extremely halotolerant yeast.</title>
        <authorList>
            <person name="Gostincar C."/>
            <person name="Stajich J.E."/>
            <person name="Zupancic J."/>
            <person name="Zalar P."/>
            <person name="Gunde-Cimerman N."/>
        </authorList>
    </citation>
    <scope>NUCLEOTIDE SEQUENCE [LARGE SCALE GENOMIC DNA]</scope>
    <source>
        <strain evidence="2 3">EXF-6654</strain>
    </source>
</reference>